<dbReference type="Proteomes" id="UP000729402">
    <property type="component" value="Unassembled WGS sequence"/>
</dbReference>
<accession>A0A8J5RE87</accession>
<protein>
    <submittedName>
        <fullName evidence="1">Uncharacterized protein</fullName>
    </submittedName>
</protein>
<dbReference type="AlphaFoldDB" id="A0A8J5RE87"/>
<evidence type="ECO:0000313" key="2">
    <source>
        <dbReference type="Proteomes" id="UP000729402"/>
    </source>
</evidence>
<proteinExistence type="predicted"/>
<sequence length="81" mass="9171">MAATVIKMRLKFIGVVPGHKVSSQMLEVVDLGNMGYELKDMITQMKMTAFLCQVLYSDHATKGWSGIENLFSRETCNERKL</sequence>
<reference evidence="1" key="1">
    <citation type="journal article" date="2021" name="bioRxiv">
        <title>Whole Genome Assembly and Annotation of Northern Wild Rice, Zizania palustris L., Supports a Whole Genome Duplication in the Zizania Genus.</title>
        <authorList>
            <person name="Haas M."/>
            <person name="Kono T."/>
            <person name="Macchietto M."/>
            <person name="Millas R."/>
            <person name="McGilp L."/>
            <person name="Shao M."/>
            <person name="Duquette J."/>
            <person name="Hirsch C.N."/>
            <person name="Kimball J."/>
        </authorList>
    </citation>
    <scope>NUCLEOTIDE SEQUENCE</scope>
    <source>
        <tissue evidence="1">Fresh leaf tissue</tissue>
    </source>
</reference>
<organism evidence="1 2">
    <name type="scientific">Zizania palustris</name>
    <name type="common">Northern wild rice</name>
    <dbReference type="NCBI Taxonomy" id="103762"/>
    <lineage>
        <taxon>Eukaryota</taxon>
        <taxon>Viridiplantae</taxon>
        <taxon>Streptophyta</taxon>
        <taxon>Embryophyta</taxon>
        <taxon>Tracheophyta</taxon>
        <taxon>Spermatophyta</taxon>
        <taxon>Magnoliopsida</taxon>
        <taxon>Liliopsida</taxon>
        <taxon>Poales</taxon>
        <taxon>Poaceae</taxon>
        <taxon>BOP clade</taxon>
        <taxon>Oryzoideae</taxon>
        <taxon>Oryzeae</taxon>
        <taxon>Zizaniinae</taxon>
        <taxon>Zizania</taxon>
    </lineage>
</organism>
<dbReference type="EMBL" id="JAAALK010000290">
    <property type="protein sequence ID" value="KAG8045007.1"/>
    <property type="molecule type" value="Genomic_DNA"/>
</dbReference>
<gene>
    <name evidence="1" type="ORF">GUJ93_ZPchr0008g13674</name>
</gene>
<keyword evidence="2" id="KW-1185">Reference proteome</keyword>
<name>A0A8J5RE87_ZIZPA</name>
<reference evidence="1" key="2">
    <citation type="submission" date="2021-02" db="EMBL/GenBank/DDBJ databases">
        <authorList>
            <person name="Kimball J.A."/>
            <person name="Haas M.W."/>
            <person name="Macchietto M."/>
            <person name="Kono T."/>
            <person name="Duquette J."/>
            <person name="Shao M."/>
        </authorList>
    </citation>
    <scope>NUCLEOTIDE SEQUENCE</scope>
    <source>
        <tissue evidence="1">Fresh leaf tissue</tissue>
    </source>
</reference>
<evidence type="ECO:0000313" key="1">
    <source>
        <dbReference type="EMBL" id="KAG8045007.1"/>
    </source>
</evidence>
<comment type="caution">
    <text evidence="1">The sequence shown here is derived from an EMBL/GenBank/DDBJ whole genome shotgun (WGS) entry which is preliminary data.</text>
</comment>